<evidence type="ECO:0000313" key="2">
    <source>
        <dbReference type="Proteomes" id="UP000033500"/>
    </source>
</evidence>
<accession>A0A0F4T4T3</accession>
<dbReference type="EMBL" id="LACD01000029">
    <property type="protein sequence ID" value="KJZ38980.1"/>
    <property type="molecule type" value="Genomic_DNA"/>
</dbReference>
<sequence length="90" mass="10079">MQINQQKTVQVDVTELHLHIKVRDGFAAGLKDAQGEEVGSYEGYVPDFFPGDHYGDYLILNIDLETGQIKNWKKPAAADIEKMLDAGEED</sequence>
<name>A0A0F4T4T3_PSEFL</name>
<organism evidence="1 2">
    <name type="scientific">Pseudomonas fluorescens</name>
    <dbReference type="NCBI Taxonomy" id="294"/>
    <lineage>
        <taxon>Bacteria</taxon>
        <taxon>Pseudomonadati</taxon>
        <taxon>Pseudomonadota</taxon>
        <taxon>Gammaproteobacteria</taxon>
        <taxon>Pseudomonadales</taxon>
        <taxon>Pseudomonadaceae</taxon>
        <taxon>Pseudomonas</taxon>
    </lineage>
</organism>
<dbReference type="Proteomes" id="UP000033500">
    <property type="component" value="Unassembled WGS sequence"/>
</dbReference>
<gene>
    <name evidence="1" type="ORF">VC34_22960</name>
</gene>
<dbReference type="PATRIC" id="fig|294.131.peg.3508"/>
<dbReference type="RefSeq" id="WP_046048584.1">
    <property type="nucleotide sequence ID" value="NZ_LACD01000029.1"/>
</dbReference>
<comment type="caution">
    <text evidence="1">The sequence shown here is derived from an EMBL/GenBank/DDBJ whole genome shotgun (WGS) entry which is preliminary data.</text>
</comment>
<protein>
    <submittedName>
        <fullName evidence="1">Uncharacterized protein</fullName>
    </submittedName>
</protein>
<dbReference type="AlphaFoldDB" id="A0A0F4T4T3"/>
<reference evidence="1 2" key="1">
    <citation type="submission" date="2015-03" db="EMBL/GenBank/DDBJ databases">
        <title>Comparative genomics of Pseudomonas insights into diversity of traits involved in vanlence and defense.</title>
        <authorList>
            <person name="Qin Y."/>
        </authorList>
    </citation>
    <scope>NUCLEOTIDE SEQUENCE [LARGE SCALE GENOMIC DNA]</scope>
    <source>
        <strain evidence="1 2">C3</strain>
    </source>
</reference>
<evidence type="ECO:0000313" key="1">
    <source>
        <dbReference type="EMBL" id="KJZ38980.1"/>
    </source>
</evidence>
<proteinExistence type="predicted"/>